<evidence type="ECO:0000256" key="5">
    <source>
        <dbReference type="ARBA" id="ARBA00023136"/>
    </source>
</evidence>
<dbReference type="NCBIfam" id="TIGR01195">
    <property type="entry name" value="oadG_fam"/>
    <property type="match status" value="1"/>
</dbReference>
<dbReference type="RefSeq" id="WP_216632859.1">
    <property type="nucleotide sequence ID" value="NZ_JAHLQN010000001.1"/>
</dbReference>
<proteinExistence type="predicted"/>
<evidence type="ECO:0000256" key="2">
    <source>
        <dbReference type="ARBA" id="ARBA00022475"/>
    </source>
</evidence>
<feature type="transmembrane region" description="Helical" evidence="6">
    <location>
        <begin position="6"/>
        <end position="27"/>
    </location>
</feature>
<evidence type="ECO:0000313" key="7">
    <source>
        <dbReference type="EMBL" id="MBU5627504.1"/>
    </source>
</evidence>
<sequence length="95" mass="9895">MQVSNLFVCVMGMGVTFIGLICLIFLIQLQSLLFGKKEEPAAAVAATVPASVPPTPAQEAIPNRGELIAAISAVVAEDMGVDVSAIRILSLKKIS</sequence>
<dbReference type="Proteomes" id="UP000787672">
    <property type="component" value="Unassembled WGS sequence"/>
</dbReference>
<accession>A0ABS6FDV2</accession>
<keyword evidence="4 6" id="KW-1133">Transmembrane helix</keyword>
<gene>
    <name evidence="7" type="ORF">KQI82_11345</name>
</gene>
<comment type="subcellular location">
    <subcellularLocation>
        <location evidence="1">Cell membrane</location>
    </subcellularLocation>
</comment>
<keyword evidence="3 6" id="KW-0812">Transmembrane</keyword>
<keyword evidence="2" id="KW-1003">Cell membrane</keyword>
<protein>
    <submittedName>
        <fullName evidence="7">OadG family protein</fullName>
    </submittedName>
</protein>
<evidence type="ECO:0000256" key="6">
    <source>
        <dbReference type="SAM" id="Phobius"/>
    </source>
</evidence>
<dbReference type="Pfam" id="PF04277">
    <property type="entry name" value="OAD_gamma"/>
    <property type="match status" value="1"/>
</dbReference>
<evidence type="ECO:0000256" key="3">
    <source>
        <dbReference type="ARBA" id="ARBA00022692"/>
    </source>
</evidence>
<evidence type="ECO:0000256" key="1">
    <source>
        <dbReference type="ARBA" id="ARBA00004236"/>
    </source>
</evidence>
<evidence type="ECO:0000313" key="8">
    <source>
        <dbReference type="Proteomes" id="UP000787672"/>
    </source>
</evidence>
<name>A0ABS6FDV2_9FIRM</name>
<keyword evidence="8" id="KW-1185">Reference proteome</keyword>
<comment type="caution">
    <text evidence="7">The sequence shown here is derived from an EMBL/GenBank/DDBJ whole genome shotgun (WGS) entry which is preliminary data.</text>
</comment>
<keyword evidence="5 6" id="KW-0472">Membrane</keyword>
<reference evidence="7 8" key="1">
    <citation type="submission" date="2021-06" db="EMBL/GenBank/DDBJ databases">
        <authorList>
            <person name="Sun Q."/>
            <person name="Li D."/>
        </authorList>
    </citation>
    <scope>NUCLEOTIDE SEQUENCE [LARGE SCALE GENOMIC DNA]</scope>
    <source>
        <strain evidence="7 8">MSJ-2</strain>
    </source>
</reference>
<organism evidence="7 8">
    <name type="scientific">Dysosmobacter acutus</name>
    <dbReference type="NCBI Taxonomy" id="2841504"/>
    <lineage>
        <taxon>Bacteria</taxon>
        <taxon>Bacillati</taxon>
        <taxon>Bacillota</taxon>
        <taxon>Clostridia</taxon>
        <taxon>Eubacteriales</taxon>
        <taxon>Oscillospiraceae</taxon>
        <taxon>Dysosmobacter</taxon>
    </lineage>
</organism>
<dbReference type="EMBL" id="JAHLQN010000001">
    <property type="protein sequence ID" value="MBU5627504.1"/>
    <property type="molecule type" value="Genomic_DNA"/>
</dbReference>
<evidence type="ECO:0000256" key="4">
    <source>
        <dbReference type="ARBA" id="ARBA00022989"/>
    </source>
</evidence>
<dbReference type="InterPro" id="IPR005899">
    <property type="entry name" value="Na_pump_deCOase"/>
</dbReference>